<keyword evidence="1" id="KW-0812">Transmembrane</keyword>
<keyword evidence="1" id="KW-0472">Membrane</keyword>
<protein>
    <submittedName>
        <fullName evidence="2">Uncharacterized protein</fullName>
    </submittedName>
</protein>
<evidence type="ECO:0000256" key="1">
    <source>
        <dbReference type="SAM" id="Phobius"/>
    </source>
</evidence>
<feature type="transmembrane region" description="Helical" evidence="1">
    <location>
        <begin position="121"/>
        <end position="140"/>
    </location>
</feature>
<gene>
    <name evidence="2" type="ORF">RJT34_30333</name>
</gene>
<name>A0AAN9ET38_CLITE</name>
<feature type="transmembrane region" description="Helical" evidence="1">
    <location>
        <begin position="152"/>
        <end position="172"/>
    </location>
</feature>
<reference evidence="2 3" key="1">
    <citation type="submission" date="2024-01" db="EMBL/GenBank/DDBJ databases">
        <title>The genomes of 5 underutilized Papilionoideae crops provide insights into root nodulation and disease resistance.</title>
        <authorList>
            <person name="Yuan L."/>
        </authorList>
    </citation>
    <scope>NUCLEOTIDE SEQUENCE [LARGE SCALE GENOMIC DNA]</scope>
    <source>
        <strain evidence="2">LY-2023</strain>
        <tissue evidence="2">Leaf</tissue>
    </source>
</reference>
<sequence>MKAIRRSNCGYGDMVSHVLDCLCRALKILFFIFLCFHSMVGFPFDGILSLLNASASCQSSIMFYSSNLDAIVLVVYVEPWFDGQQKRPKLDGQILAGRVLFCCFSLHFLKQNVCFFLLSHLHFPSALVFAISSSAVMLLLPLIQHRCSIRRLVQCAVFPLCLNVGLLAHGLWA</sequence>
<accession>A0AAN9ET38</accession>
<proteinExistence type="predicted"/>
<keyword evidence="1" id="KW-1133">Transmembrane helix</keyword>
<comment type="caution">
    <text evidence="2">The sequence shown here is derived from an EMBL/GenBank/DDBJ whole genome shotgun (WGS) entry which is preliminary data.</text>
</comment>
<keyword evidence="3" id="KW-1185">Reference proteome</keyword>
<dbReference type="EMBL" id="JAYKXN010000008">
    <property type="protein sequence ID" value="KAK7262753.1"/>
    <property type="molecule type" value="Genomic_DNA"/>
</dbReference>
<feature type="transmembrane region" description="Helical" evidence="1">
    <location>
        <begin position="21"/>
        <end position="41"/>
    </location>
</feature>
<dbReference type="Proteomes" id="UP001359559">
    <property type="component" value="Unassembled WGS sequence"/>
</dbReference>
<evidence type="ECO:0000313" key="3">
    <source>
        <dbReference type="Proteomes" id="UP001359559"/>
    </source>
</evidence>
<dbReference type="AlphaFoldDB" id="A0AAN9ET38"/>
<evidence type="ECO:0000313" key="2">
    <source>
        <dbReference type="EMBL" id="KAK7262753.1"/>
    </source>
</evidence>
<organism evidence="2 3">
    <name type="scientific">Clitoria ternatea</name>
    <name type="common">Butterfly pea</name>
    <dbReference type="NCBI Taxonomy" id="43366"/>
    <lineage>
        <taxon>Eukaryota</taxon>
        <taxon>Viridiplantae</taxon>
        <taxon>Streptophyta</taxon>
        <taxon>Embryophyta</taxon>
        <taxon>Tracheophyta</taxon>
        <taxon>Spermatophyta</taxon>
        <taxon>Magnoliopsida</taxon>
        <taxon>eudicotyledons</taxon>
        <taxon>Gunneridae</taxon>
        <taxon>Pentapetalae</taxon>
        <taxon>rosids</taxon>
        <taxon>fabids</taxon>
        <taxon>Fabales</taxon>
        <taxon>Fabaceae</taxon>
        <taxon>Papilionoideae</taxon>
        <taxon>50 kb inversion clade</taxon>
        <taxon>NPAAA clade</taxon>
        <taxon>indigoferoid/millettioid clade</taxon>
        <taxon>Phaseoleae</taxon>
        <taxon>Clitoria</taxon>
    </lineage>
</organism>